<protein>
    <submittedName>
        <fullName evidence="7">Rieske (2Fe-2S) domain-containing protein</fullName>
    </submittedName>
</protein>
<evidence type="ECO:0000256" key="1">
    <source>
        <dbReference type="ARBA" id="ARBA00022714"/>
    </source>
</evidence>
<evidence type="ECO:0000259" key="6">
    <source>
        <dbReference type="PROSITE" id="PS51296"/>
    </source>
</evidence>
<evidence type="ECO:0000313" key="7">
    <source>
        <dbReference type="EMBL" id="ELZ25784.1"/>
    </source>
</evidence>
<dbReference type="GO" id="GO:0051537">
    <property type="term" value="F:2 iron, 2 sulfur cluster binding"/>
    <property type="evidence" value="ECO:0007669"/>
    <property type="project" value="UniProtKB-KW"/>
</dbReference>
<dbReference type="STRING" id="797114.C475_10004"/>
<keyword evidence="8" id="KW-1185">Reference proteome</keyword>
<keyword evidence="4" id="KW-0411">Iron-sulfur</keyword>
<evidence type="ECO:0000256" key="5">
    <source>
        <dbReference type="ARBA" id="ARBA00023157"/>
    </source>
</evidence>
<dbReference type="InterPro" id="IPR036922">
    <property type="entry name" value="Rieske_2Fe-2S_sf"/>
</dbReference>
<comment type="caution">
    <text evidence="7">The sequence shown here is derived from an EMBL/GenBank/DDBJ whole genome shotgun (WGS) entry which is preliminary data.</text>
</comment>
<evidence type="ECO:0000256" key="2">
    <source>
        <dbReference type="ARBA" id="ARBA00022723"/>
    </source>
</evidence>
<dbReference type="PATRIC" id="fig|797114.5.peg.2036"/>
<dbReference type="GO" id="GO:0046872">
    <property type="term" value="F:metal ion binding"/>
    <property type="evidence" value="ECO:0007669"/>
    <property type="project" value="UniProtKB-KW"/>
</dbReference>
<dbReference type="InterPro" id="IPR014349">
    <property type="entry name" value="Rieske_Fe-S_prot"/>
</dbReference>
<proteinExistence type="predicted"/>
<dbReference type="eggNOG" id="arCOG04595">
    <property type="taxonomic scope" value="Archaea"/>
</dbReference>
<dbReference type="Gene3D" id="2.102.10.10">
    <property type="entry name" value="Rieske [2Fe-2S] iron-sulphur domain"/>
    <property type="match status" value="1"/>
</dbReference>
<dbReference type="AlphaFoldDB" id="M0CV58"/>
<dbReference type="OrthoDB" id="5623at2157"/>
<reference evidence="7 8" key="1">
    <citation type="journal article" date="2014" name="PLoS Genet.">
        <title>Phylogenetically driven sequencing of extremely halophilic archaea reveals strategies for static and dynamic osmo-response.</title>
        <authorList>
            <person name="Becker E.A."/>
            <person name="Seitzer P.M."/>
            <person name="Tritt A."/>
            <person name="Larsen D."/>
            <person name="Krusor M."/>
            <person name="Yao A.I."/>
            <person name="Wu D."/>
            <person name="Madern D."/>
            <person name="Eisen J.A."/>
            <person name="Darling A.E."/>
            <person name="Facciotti M.T."/>
        </authorList>
    </citation>
    <scope>NUCLEOTIDE SEQUENCE [LARGE SCALE GENOMIC DNA]</scope>
    <source>
        <strain evidence="7 8">2-9-1</strain>
    </source>
</reference>
<name>M0CV58_9EURY</name>
<dbReference type="InterPro" id="IPR017941">
    <property type="entry name" value="Rieske_2Fe-2S"/>
</dbReference>
<dbReference type="PROSITE" id="PS51296">
    <property type="entry name" value="RIESKE"/>
    <property type="match status" value="1"/>
</dbReference>
<keyword evidence="3" id="KW-0408">Iron</keyword>
<gene>
    <name evidence="7" type="ORF">C475_10004</name>
</gene>
<dbReference type="Proteomes" id="UP000011626">
    <property type="component" value="Unassembled WGS sequence"/>
</dbReference>
<evidence type="ECO:0000313" key="8">
    <source>
        <dbReference type="Proteomes" id="UP000011626"/>
    </source>
</evidence>
<sequence length="293" mass="31183">MPLDEDKYPGETGRRRFVKGVVGSAALASVGTGGAAAVNTVTSAAGGGGGPTQYMAIENTDGPAPRGMPIVPVEVNDSGELQGIFPEASTETVQGVQRTVAEMDLGGTTYSSQWFQYCGLEGYQGVTPGVEADNYMRASASPPPAYEWQQDVDGDTILTVDMFDDYEEWGNGIGQAGLGKPASATWRSQAEGAKTLPVQVLRSPEVSKMANGEGEYSDLPSNVRSFIDAATDQDFMAWINKCTHFCCVPGYKQLAGSANFNGENAVYCQCHQSIYDPFSPTQVQFVARPRPDS</sequence>
<dbReference type="EMBL" id="AOIU01000023">
    <property type="protein sequence ID" value="ELZ25784.1"/>
    <property type="molecule type" value="Genomic_DNA"/>
</dbReference>
<evidence type="ECO:0000256" key="3">
    <source>
        <dbReference type="ARBA" id="ARBA00023004"/>
    </source>
</evidence>
<dbReference type="InterPro" id="IPR006311">
    <property type="entry name" value="TAT_signal"/>
</dbReference>
<dbReference type="SUPFAM" id="SSF50022">
    <property type="entry name" value="ISP domain"/>
    <property type="match status" value="1"/>
</dbReference>
<feature type="domain" description="Rieske" evidence="6">
    <location>
        <begin position="232"/>
        <end position="293"/>
    </location>
</feature>
<keyword evidence="5" id="KW-1015">Disulfide bond</keyword>
<organism evidence="7 8">
    <name type="scientific">Halosimplex carlsbadense 2-9-1</name>
    <dbReference type="NCBI Taxonomy" id="797114"/>
    <lineage>
        <taxon>Archaea</taxon>
        <taxon>Methanobacteriati</taxon>
        <taxon>Methanobacteriota</taxon>
        <taxon>Stenosarchaea group</taxon>
        <taxon>Halobacteria</taxon>
        <taxon>Halobacteriales</taxon>
        <taxon>Haloarculaceae</taxon>
        <taxon>Halosimplex</taxon>
    </lineage>
</organism>
<accession>M0CV58</accession>
<evidence type="ECO:0000256" key="4">
    <source>
        <dbReference type="ARBA" id="ARBA00023014"/>
    </source>
</evidence>
<keyword evidence="2" id="KW-0479">Metal-binding</keyword>
<dbReference type="PROSITE" id="PS51318">
    <property type="entry name" value="TAT"/>
    <property type="match status" value="1"/>
</dbReference>
<dbReference type="PANTHER" id="PTHR10134">
    <property type="entry name" value="CYTOCHROME B-C1 COMPLEX SUBUNIT RIESKE, MITOCHONDRIAL"/>
    <property type="match status" value="1"/>
</dbReference>
<dbReference type="RefSeq" id="WP_006883676.1">
    <property type="nucleotide sequence ID" value="NZ_AOIU01000023.1"/>
</dbReference>
<keyword evidence="1" id="KW-0001">2Fe-2S</keyword>